<evidence type="ECO:0000313" key="3">
    <source>
        <dbReference type="Proteomes" id="UP001152300"/>
    </source>
</evidence>
<organism evidence="2 3">
    <name type="scientific">Sclerotinia nivalis</name>
    <dbReference type="NCBI Taxonomy" id="352851"/>
    <lineage>
        <taxon>Eukaryota</taxon>
        <taxon>Fungi</taxon>
        <taxon>Dikarya</taxon>
        <taxon>Ascomycota</taxon>
        <taxon>Pezizomycotina</taxon>
        <taxon>Leotiomycetes</taxon>
        <taxon>Helotiales</taxon>
        <taxon>Sclerotiniaceae</taxon>
        <taxon>Sclerotinia</taxon>
    </lineage>
</organism>
<feature type="domain" description="F-box" evidence="1">
    <location>
        <begin position="5"/>
        <end position="56"/>
    </location>
</feature>
<sequence length="422" mass="48802">MSQGQPPIFKLPNELLTQIASEASLSSAACLALCNKKLKVLLGEAGEGGEEYFERLRKIQKSGTNEILAFLSYLEKDLPPDEYFICQSCIRIHPISSVKWPGRQSPFEKHHNCTRKYVHPYDKQWWWTSQISFPQVQLAMMQYRHINRFPLDAFKCLKIQYSGYHNLSSCERITLLSTDAQIVTSKPHSPTIKIEETRSELVIRSQLWTLLPRCRRDNFVEKLPYTSFYPICRHLGLTRFPAFILPLKPKHLANVQMQKIRMCCECWTDYVIDAVDYGESGMAIRITKWQNLGAGLDIKDEKWRRYMGYWGFGCGWKSRIPPFRNGSLSPHQQFEEGTAKSILQFTSENEQKLFSKEQISRLSSVILLDSPTPDADLFTSEELESLKGPMVCRPNHVAASRAFIDYQFNNNGKFLGCDHHWK</sequence>
<dbReference type="Proteomes" id="UP001152300">
    <property type="component" value="Unassembled WGS sequence"/>
</dbReference>
<reference evidence="2" key="1">
    <citation type="submission" date="2022-11" db="EMBL/GenBank/DDBJ databases">
        <title>Genome Resource of Sclerotinia nivalis Strain SnTB1, a Plant Pathogen Isolated from American Ginseng.</title>
        <authorList>
            <person name="Fan S."/>
        </authorList>
    </citation>
    <scope>NUCLEOTIDE SEQUENCE</scope>
    <source>
        <strain evidence="2">SnTB1</strain>
    </source>
</reference>
<gene>
    <name evidence="2" type="ORF">OCU04_007716</name>
</gene>
<dbReference type="AlphaFoldDB" id="A0A9X0AJC9"/>
<dbReference type="OrthoDB" id="3766406at2759"/>
<protein>
    <recommendedName>
        <fullName evidence="1">F-box domain-containing protein</fullName>
    </recommendedName>
</protein>
<comment type="caution">
    <text evidence="2">The sequence shown here is derived from an EMBL/GenBank/DDBJ whole genome shotgun (WGS) entry which is preliminary data.</text>
</comment>
<keyword evidence="3" id="KW-1185">Reference proteome</keyword>
<dbReference type="PROSITE" id="PS50181">
    <property type="entry name" value="FBOX"/>
    <property type="match status" value="1"/>
</dbReference>
<name>A0A9X0AJC9_9HELO</name>
<dbReference type="InterPro" id="IPR001810">
    <property type="entry name" value="F-box_dom"/>
</dbReference>
<evidence type="ECO:0000313" key="2">
    <source>
        <dbReference type="EMBL" id="KAJ8063861.1"/>
    </source>
</evidence>
<accession>A0A9X0AJC9</accession>
<dbReference type="EMBL" id="JAPEIS010000008">
    <property type="protein sequence ID" value="KAJ8063861.1"/>
    <property type="molecule type" value="Genomic_DNA"/>
</dbReference>
<evidence type="ECO:0000259" key="1">
    <source>
        <dbReference type="PROSITE" id="PS50181"/>
    </source>
</evidence>
<proteinExistence type="predicted"/>